<evidence type="ECO:0000313" key="2">
    <source>
        <dbReference type="Proteomes" id="UP000324222"/>
    </source>
</evidence>
<proteinExistence type="predicted"/>
<dbReference type="AlphaFoldDB" id="A0A5B7HKE0"/>
<dbReference type="Proteomes" id="UP000324222">
    <property type="component" value="Unassembled WGS sequence"/>
</dbReference>
<keyword evidence="2" id="KW-1185">Reference proteome</keyword>
<accession>A0A5B7HKE0</accession>
<sequence length="32" mass="3593">MNGVIVRPNVTAKKRHGSTRCTGIITDFNHLR</sequence>
<reference evidence="1 2" key="1">
    <citation type="submission" date="2019-05" db="EMBL/GenBank/DDBJ databases">
        <title>Another draft genome of Portunus trituberculatus and its Hox gene families provides insights of decapod evolution.</title>
        <authorList>
            <person name="Jeong J.-H."/>
            <person name="Song I."/>
            <person name="Kim S."/>
            <person name="Choi T."/>
            <person name="Kim D."/>
            <person name="Ryu S."/>
            <person name="Kim W."/>
        </authorList>
    </citation>
    <scope>NUCLEOTIDE SEQUENCE [LARGE SCALE GENOMIC DNA]</scope>
    <source>
        <tissue evidence="1">Muscle</tissue>
    </source>
</reference>
<dbReference type="EMBL" id="VSRR010035645">
    <property type="protein sequence ID" value="MPC72900.1"/>
    <property type="molecule type" value="Genomic_DNA"/>
</dbReference>
<gene>
    <name evidence="1" type="ORF">E2C01_067213</name>
</gene>
<comment type="caution">
    <text evidence="1">The sequence shown here is derived from an EMBL/GenBank/DDBJ whole genome shotgun (WGS) entry which is preliminary data.</text>
</comment>
<evidence type="ECO:0000313" key="1">
    <source>
        <dbReference type="EMBL" id="MPC72900.1"/>
    </source>
</evidence>
<organism evidence="1 2">
    <name type="scientific">Portunus trituberculatus</name>
    <name type="common">Swimming crab</name>
    <name type="synonym">Neptunus trituberculatus</name>
    <dbReference type="NCBI Taxonomy" id="210409"/>
    <lineage>
        <taxon>Eukaryota</taxon>
        <taxon>Metazoa</taxon>
        <taxon>Ecdysozoa</taxon>
        <taxon>Arthropoda</taxon>
        <taxon>Crustacea</taxon>
        <taxon>Multicrustacea</taxon>
        <taxon>Malacostraca</taxon>
        <taxon>Eumalacostraca</taxon>
        <taxon>Eucarida</taxon>
        <taxon>Decapoda</taxon>
        <taxon>Pleocyemata</taxon>
        <taxon>Brachyura</taxon>
        <taxon>Eubrachyura</taxon>
        <taxon>Portunoidea</taxon>
        <taxon>Portunidae</taxon>
        <taxon>Portuninae</taxon>
        <taxon>Portunus</taxon>
    </lineage>
</organism>
<name>A0A5B7HKE0_PORTR</name>
<protein>
    <submittedName>
        <fullName evidence="1">Uncharacterized protein</fullName>
    </submittedName>
</protein>